<feature type="transmembrane region" description="Helical" evidence="1">
    <location>
        <begin position="12"/>
        <end position="33"/>
    </location>
</feature>
<evidence type="ECO:0000313" key="2">
    <source>
        <dbReference type="EMBL" id="OLP85912.1"/>
    </source>
</evidence>
<dbReference type="AlphaFoldDB" id="A0A1Q9CSM0"/>
<organism evidence="2 3">
    <name type="scientific">Symbiodinium microadriaticum</name>
    <name type="common">Dinoflagellate</name>
    <name type="synonym">Zooxanthella microadriatica</name>
    <dbReference type="NCBI Taxonomy" id="2951"/>
    <lineage>
        <taxon>Eukaryota</taxon>
        <taxon>Sar</taxon>
        <taxon>Alveolata</taxon>
        <taxon>Dinophyceae</taxon>
        <taxon>Suessiales</taxon>
        <taxon>Symbiodiniaceae</taxon>
        <taxon>Symbiodinium</taxon>
    </lineage>
</organism>
<sequence length="76" mass="8097">MPPMKSRMDDPAGADFGLFLVLLVELSMVVTGIGRRILDAKYYAPAGMDSGDFKTIVTHPIMDLPQVAAGGSSKLD</sequence>
<gene>
    <name evidence="2" type="ORF">AK812_SmicGene33053</name>
</gene>
<comment type="caution">
    <text evidence="2">The sequence shown here is derived from an EMBL/GenBank/DDBJ whole genome shotgun (WGS) entry which is preliminary data.</text>
</comment>
<keyword evidence="1" id="KW-1133">Transmembrane helix</keyword>
<name>A0A1Q9CSM0_SYMMI</name>
<dbReference type="OrthoDB" id="5591297at2759"/>
<accession>A0A1Q9CSM0</accession>
<keyword evidence="1" id="KW-0812">Transmembrane</keyword>
<reference evidence="2 3" key="1">
    <citation type="submission" date="2016-02" db="EMBL/GenBank/DDBJ databases">
        <title>Genome analysis of coral dinoflagellate symbionts highlights evolutionary adaptations to a symbiotic lifestyle.</title>
        <authorList>
            <person name="Aranda M."/>
            <person name="Li Y."/>
            <person name="Liew Y.J."/>
            <person name="Baumgarten S."/>
            <person name="Simakov O."/>
            <person name="Wilson M."/>
            <person name="Piel J."/>
            <person name="Ashoor H."/>
            <person name="Bougouffa S."/>
            <person name="Bajic V.B."/>
            <person name="Ryu T."/>
            <person name="Ravasi T."/>
            <person name="Bayer T."/>
            <person name="Micklem G."/>
            <person name="Kim H."/>
            <person name="Bhak J."/>
            <person name="Lajeunesse T.C."/>
            <person name="Voolstra C.R."/>
        </authorList>
    </citation>
    <scope>NUCLEOTIDE SEQUENCE [LARGE SCALE GENOMIC DNA]</scope>
    <source>
        <strain evidence="2 3">CCMP2467</strain>
    </source>
</reference>
<keyword evidence="1" id="KW-0472">Membrane</keyword>
<keyword evidence="3" id="KW-1185">Reference proteome</keyword>
<proteinExistence type="predicted"/>
<dbReference type="EMBL" id="LSRX01000949">
    <property type="protein sequence ID" value="OLP85912.1"/>
    <property type="molecule type" value="Genomic_DNA"/>
</dbReference>
<evidence type="ECO:0000313" key="3">
    <source>
        <dbReference type="Proteomes" id="UP000186817"/>
    </source>
</evidence>
<evidence type="ECO:0000256" key="1">
    <source>
        <dbReference type="SAM" id="Phobius"/>
    </source>
</evidence>
<dbReference type="Proteomes" id="UP000186817">
    <property type="component" value="Unassembled WGS sequence"/>
</dbReference>
<protein>
    <submittedName>
        <fullName evidence="2">Uncharacterized protein</fullName>
    </submittedName>
</protein>